<dbReference type="AlphaFoldDB" id="A0A7K7F3D0"/>
<reference evidence="10 11" key="1">
    <citation type="submission" date="2019-09" db="EMBL/GenBank/DDBJ databases">
        <title>Bird 10,000 Genomes (B10K) Project - Family phase.</title>
        <authorList>
            <person name="Zhang G."/>
        </authorList>
    </citation>
    <scope>NUCLEOTIDE SEQUENCE [LARGE SCALE GENOMIC DNA]</scope>
    <source>
        <strain evidence="10">B10K-UC-030-51</strain>
    </source>
</reference>
<keyword evidence="3" id="KW-0597">Phosphoprotein</keyword>
<dbReference type="InterPro" id="IPR011993">
    <property type="entry name" value="PH-like_dom_sf"/>
</dbReference>
<accession>A0A7K7F3D0</accession>
<dbReference type="CDD" id="cd13295">
    <property type="entry name" value="PH_EFA6"/>
    <property type="match status" value="1"/>
</dbReference>
<feature type="compositionally biased region" description="Basic and acidic residues" evidence="7">
    <location>
        <begin position="153"/>
        <end position="162"/>
    </location>
</feature>
<evidence type="ECO:0000259" key="8">
    <source>
        <dbReference type="PROSITE" id="PS50003"/>
    </source>
</evidence>
<keyword evidence="6" id="KW-0966">Cell projection</keyword>
<dbReference type="InterPro" id="IPR035999">
    <property type="entry name" value="Sec7_dom_sf"/>
</dbReference>
<sequence length="1010" mass="112073">QAEGLVWDNDVLAHAQTVAKAKYEFLFGLQEDKPPEMGNGRGSSTLLPHTIINEFPEYGTVEPSGDALRASSLPQAEPVTRSPERQDGHQWVPGRPVPQRAAPADNSRPDAGAAQLHALEEGLQPGGSLPEIMKISRRLEATKVQERANTSLESERQMEKKSVTGSQNVQAARELVPAGQEKSSDMPLPSERTAEEKMHLIVEKDLAAIWTGEKQSESLQAISNKAEEVHAAQETSCHRPSVTNLETASRVEGWAHFEEFSAYSQGKMQIGPERRLSKEAAVSKHVEFQGVEILWLQKAEEQRRKKHSLLETVSVERKTFPKTSCHPAPPTISPGLVSLPDSTWSEVCEDSRLGRAASGATPLALLDESGEDEVFVKDENCSKEETAVLARGQGRMMEEAEAAAGVYEDVLGQRHSDVSTDLYSSQFENILDNASLYYSAESLETLYSEPDSYFSFEMPLTPMIQQRMKEGGQFLDRTSASAQPEVLQLPSDGEVKGCSEGITNGLRDVSETLFKGDVTEVPHLASNAELQNMVLDSSAAMGSNEVQEKDASGALGHDLSNGSSSSNLEAARRLAKRLYHLDRFKRSDVAKHLGKNNEFSKLVAEEYLKFFDFTGMTLDYSLRTFFKAFSLIGETQERERVLIHFSSRYYQCNPNTISSQDGVHCLTCAMMLLNTDLHGHNIGKKMTCQEFIANLQGMNDGKDFPKGLLKAFYNSIKNEKLEWAVDEEEKKKSHSDGTDEKDNGSQTKAVSRIGNSNNPFLDIPHDPSAAVYKTGFLARKSHADMDGKKTPRGKRGWKTFYAVLKGTVLYLQKDEYKPEKALSEEDLKNAVSVHHALASKATDYEKKPNVLKLKTADWRVLLFQAQSQEEMQTWINKINCVAAVFSAPPFPAAIGSQKKFSRPLLPATTTKLSQDEQLKSHEAKLKQISTELAEHRSYPPDKKLKGKEVDDYKLKDHYLEFEKNRYEIYVGLLKEGVKELLSGGENDAPGLKKSHSSPSLNQESPVSAKV</sequence>
<evidence type="ECO:0000313" key="10">
    <source>
        <dbReference type="EMBL" id="NWY51934.1"/>
    </source>
</evidence>
<dbReference type="InterPro" id="IPR000904">
    <property type="entry name" value="Sec7_dom"/>
</dbReference>
<keyword evidence="5" id="KW-0472">Membrane</keyword>
<dbReference type="SUPFAM" id="SSF48425">
    <property type="entry name" value="Sec7 domain"/>
    <property type="match status" value="1"/>
</dbReference>
<evidence type="ECO:0000256" key="4">
    <source>
        <dbReference type="ARBA" id="ARBA00023054"/>
    </source>
</evidence>
<name>A0A7K7F3D0_CHIMN</name>
<comment type="caution">
    <text evidence="10">The sequence shown here is derived from an EMBL/GenBank/DDBJ whole genome shotgun (WGS) entry which is preliminary data.</text>
</comment>
<feature type="region of interest" description="Disordered" evidence="7">
    <location>
        <begin position="545"/>
        <end position="566"/>
    </location>
</feature>
<dbReference type="SMART" id="SM00222">
    <property type="entry name" value="Sec7"/>
    <property type="match status" value="1"/>
</dbReference>
<feature type="non-terminal residue" evidence="10">
    <location>
        <position position="1010"/>
    </location>
</feature>
<feature type="region of interest" description="Disordered" evidence="7">
    <location>
        <begin position="146"/>
        <end position="170"/>
    </location>
</feature>
<dbReference type="PRINTS" id="PR00683">
    <property type="entry name" value="SPECTRINPH"/>
</dbReference>
<dbReference type="CDD" id="cd00171">
    <property type="entry name" value="Sec7"/>
    <property type="match status" value="1"/>
</dbReference>
<organism evidence="10 11">
    <name type="scientific">Chionis minor</name>
    <name type="common">Black-faced sheathbill</name>
    <dbReference type="NCBI Taxonomy" id="227182"/>
    <lineage>
        <taxon>Eukaryota</taxon>
        <taxon>Metazoa</taxon>
        <taxon>Chordata</taxon>
        <taxon>Craniata</taxon>
        <taxon>Vertebrata</taxon>
        <taxon>Euteleostomi</taxon>
        <taxon>Archelosauria</taxon>
        <taxon>Archosauria</taxon>
        <taxon>Dinosauria</taxon>
        <taxon>Saurischia</taxon>
        <taxon>Theropoda</taxon>
        <taxon>Coelurosauria</taxon>
        <taxon>Aves</taxon>
        <taxon>Neognathae</taxon>
        <taxon>Neoaves</taxon>
        <taxon>Charadriiformes</taxon>
        <taxon>Chionididae</taxon>
        <taxon>Chionis</taxon>
    </lineage>
</organism>
<dbReference type="Gene3D" id="2.30.29.30">
    <property type="entry name" value="Pleckstrin-homology domain (PH domain)/Phosphotyrosine-binding domain (PTB)"/>
    <property type="match status" value="1"/>
</dbReference>
<feature type="domain" description="SEC7" evidence="9">
    <location>
        <begin position="542"/>
        <end position="719"/>
    </location>
</feature>
<dbReference type="GO" id="GO:0005085">
    <property type="term" value="F:guanyl-nucleotide exchange factor activity"/>
    <property type="evidence" value="ECO:0007669"/>
    <property type="project" value="InterPro"/>
</dbReference>
<feature type="compositionally biased region" description="Polar residues" evidence="7">
    <location>
        <begin position="996"/>
        <end position="1010"/>
    </location>
</feature>
<protein>
    <submittedName>
        <fullName evidence="10">PSD3 protein</fullName>
    </submittedName>
</protein>
<feature type="region of interest" description="Disordered" evidence="7">
    <location>
        <begin position="981"/>
        <end position="1010"/>
    </location>
</feature>
<evidence type="ECO:0000256" key="3">
    <source>
        <dbReference type="ARBA" id="ARBA00022553"/>
    </source>
</evidence>
<evidence type="ECO:0000256" key="1">
    <source>
        <dbReference type="ARBA" id="ARBA00004632"/>
    </source>
</evidence>
<feature type="compositionally biased region" description="Basic and acidic residues" evidence="7">
    <location>
        <begin position="727"/>
        <end position="743"/>
    </location>
</feature>
<dbReference type="InterPro" id="IPR041681">
    <property type="entry name" value="PH_9"/>
</dbReference>
<dbReference type="PANTHER" id="PTHR10663">
    <property type="entry name" value="GUANYL-NUCLEOTIDE EXCHANGE FACTOR"/>
    <property type="match status" value="1"/>
</dbReference>
<feature type="region of interest" description="Disordered" evidence="7">
    <location>
        <begin position="57"/>
        <end position="111"/>
    </location>
</feature>
<dbReference type="SUPFAM" id="SSF50729">
    <property type="entry name" value="PH domain-like"/>
    <property type="match status" value="1"/>
</dbReference>
<evidence type="ECO:0000256" key="7">
    <source>
        <dbReference type="SAM" id="MobiDB-lite"/>
    </source>
</evidence>
<dbReference type="FunFam" id="1.10.1000.11:FF:000004">
    <property type="entry name" value="PH and SEC7 domain-containing protein 2"/>
    <property type="match status" value="1"/>
</dbReference>
<feature type="non-terminal residue" evidence="10">
    <location>
        <position position="1"/>
    </location>
</feature>
<dbReference type="PANTHER" id="PTHR10663:SF337">
    <property type="entry name" value="PH AND SEC7 DOMAIN-CONTAINING PROTEIN 3"/>
    <property type="match status" value="1"/>
</dbReference>
<dbReference type="InterPro" id="IPR001605">
    <property type="entry name" value="PH_dom-spectrin-type"/>
</dbReference>
<dbReference type="InterPro" id="IPR001849">
    <property type="entry name" value="PH_domain"/>
</dbReference>
<dbReference type="PROSITE" id="PS50003">
    <property type="entry name" value="PH_DOMAIN"/>
    <property type="match status" value="1"/>
</dbReference>
<dbReference type="SMART" id="SM00233">
    <property type="entry name" value="PH"/>
    <property type="match status" value="1"/>
</dbReference>
<proteinExistence type="predicted"/>
<dbReference type="Pfam" id="PF01369">
    <property type="entry name" value="Sec7"/>
    <property type="match status" value="1"/>
</dbReference>
<dbReference type="InterPro" id="IPR023394">
    <property type="entry name" value="Sec7_C_sf"/>
</dbReference>
<dbReference type="OrthoDB" id="2157641at2759"/>
<feature type="compositionally biased region" description="Polar residues" evidence="7">
    <location>
        <begin position="744"/>
        <end position="759"/>
    </location>
</feature>
<keyword evidence="11" id="KW-1185">Reference proteome</keyword>
<evidence type="ECO:0000313" key="11">
    <source>
        <dbReference type="Proteomes" id="UP000557271"/>
    </source>
</evidence>
<dbReference type="GO" id="GO:0032012">
    <property type="term" value="P:regulation of ARF protein signal transduction"/>
    <property type="evidence" value="ECO:0007669"/>
    <property type="project" value="InterPro"/>
</dbReference>
<dbReference type="Pfam" id="PF15410">
    <property type="entry name" value="PH_9"/>
    <property type="match status" value="1"/>
</dbReference>
<dbReference type="GO" id="GO:0005543">
    <property type="term" value="F:phospholipid binding"/>
    <property type="evidence" value="ECO:0007669"/>
    <property type="project" value="InterPro"/>
</dbReference>
<feature type="region of interest" description="Disordered" evidence="7">
    <location>
        <begin position="727"/>
        <end position="759"/>
    </location>
</feature>
<keyword evidence="2" id="KW-1003">Cell membrane</keyword>
<dbReference type="Gene3D" id="1.10.1000.11">
    <property type="entry name" value="Arf Nucleotide-binding Site Opener,domain 2"/>
    <property type="match status" value="1"/>
</dbReference>
<dbReference type="PROSITE" id="PS50190">
    <property type="entry name" value="SEC7"/>
    <property type="match status" value="1"/>
</dbReference>
<gene>
    <name evidence="10" type="primary">Psd3</name>
    <name evidence="10" type="ORF">CHIMIN_R13998</name>
</gene>
<evidence type="ECO:0000259" key="9">
    <source>
        <dbReference type="PROSITE" id="PS50190"/>
    </source>
</evidence>
<evidence type="ECO:0000256" key="5">
    <source>
        <dbReference type="ARBA" id="ARBA00023136"/>
    </source>
</evidence>
<dbReference type="Proteomes" id="UP000557271">
    <property type="component" value="Unassembled WGS sequence"/>
</dbReference>
<comment type="subcellular location">
    <subcellularLocation>
        <location evidence="1">Cell projection</location>
        <location evidence="1">Ruffle membrane</location>
    </subcellularLocation>
</comment>
<evidence type="ECO:0000256" key="6">
    <source>
        <dbReference type="ARBA" id="ARBA00023273"/>
    </source>
</evidence>
<feature type="domain" description="PH" evidence="8">
    <location>
        <begin position="770"/>
        <end position="883"/>
    </location>
</feature>
<dbReference type="FunFam" id="2.30.29.30:FF:000054">
    <property type="entry name" value="PH and SEC7 domain-containing protein 3"/>
    <property type="match status" value="1"/>
</dbReference>
<dbReference type="GO" id="GO:0032587">
    <property type="term" value="C:ruffle membrane"/>
    <property type="evidence" value="ECO:0007669"/>
    <property type="project" value="UniProtKB-SubCell"/>
</dbReference>
<evidence type="ECO:0000256" key="2">
    <source>
        <dbReference type="ARBA" id="ARBA00022475"/>
    </source>
</evidence>
<keyword evidence="4" id="KW-0175">Coiled coil</keyword>
<dbReference type="EMBL" id="VZSF01002181">
    <property type="protein sequence ID" value="NWY51934.1"/>
    <property type="molecule type" value="Genomic_DNA"/>
</dbReference>